<dbReference type="Proteomes" id="UP001059596">
    <property type="component" value="Unassembled WGS sequence"/>
</dbReference>
<feature type="region of interest" description="Disordered" evidence="1">
    <location>
        <begin position="1"/>
        <end position="36"/>
    </location>
</feature>
<evidence type="ECO:0000256" key="1">
    <source>
        <dbReference type="SAM" id="MobiDB-lite"/>
    </source>
</evidence>
<sequence length="51" mass="6028">RRWRAKNLDSGRWNSTRHKTPQSRHPHSGPNHQRSTVELDLIDKIGWITLS</sequence>
<feature type="non-terminal residue" evidence="2">
    <location>
        <position position="51"/>
    </location>
</feature>
<dbReference type="AlphaFoldDB" id="A0A9P9YFU0"/>
<comment type="caution">
    <text evidence="2">The sequence shown here is derived from an EMBL/GenBank/DDBJ whole genome shotgun (WGS) entry which is preliminary data.</text>
</comment>
<reference evidence="2" key="1">
    <citation type="journal article" date="2023" name="Genome Biol. Evol.">
        <title>Long-read-based Genome Assembly of Drosophila gunungcola Reveals Fewer Chemosensory Genes in Flower-breeding Species.</title>
        <authorList>
            <person name="Negi A."/>
            <person name="Liao B.Y."/>
            <person name="Yeh S.D."/>
        </authorList>
    </citation>
    <scope>NUCLEOTIDE SEQUENCE</scope>
    <source>
        <strain evidence="2">Sukarami</strain>
    </source>
</reference>
<proteinExistence type="predicted"/>
<feature type="compositionally biased region" description="Basic residues" evidence="1">
    <location>
        <begin position="15"/>
        <end position="27"/>
    </location>
</feature>
<evidence type="ECO:0000313" key="3">
    <source>
        <dbReference type="Proteomes" id="UP001059596"/>
    </source>
</evidence>
<gene>
    <name evidence="2" type="ORF">M5D96_011034</name>
</gene>
<protein>
    <submittedName>
        <fullName evidence="2">Uncharacterized protein</fullName>
    </submittedName>
</protein>
<accession>A0A9P9YFU0</accession>
<name>A0A9P9YFU0_9MUSC</name>
<keyword evidence="3" id="KW-1185">Reference proteome</keyword>
<dbReference type="EMBL" id="JAMKOV010000022">
    <property type="protein sequence ID" value="KAI8036174.1"/>
    <property type="molecule type" value="Genomic_DNA"/>
</dbReference>
<organism evidence="2 3">
    <name type="scientific">Drosophila gunungcola</name>
    <name type="common">fruit fly</name>
    <dbReference type="NCBI Taxonomy" id="103775"/>
    <lineage>
        <taxon>Eukaryota</taxon>
        <taxon>Metazoa</taxon>
        <taxon>Ecdysozoa</taxon>
        <taxon>Arthropoda</taxon>
        <taxon>Hexapoda</taxon>
        <taxon>Insecta</taxon>
        <taxon>Pterygota</taxon>
        <taxon>Neoptera</taxon>
        <taxon>Endopterygota</taxon>
        <taxon>Diptera</taxon>
        <taxon>Brachycera</taxon>
        <taxon>Muscomorpha</taxon>
        <taxon>Ephydroidea</taxon>
        <taxon>Drosophilidae</taxon>
        <taxon>Drosophila</taxon>
        <taxon>Sophophora</taxon>
    </lineage>
</organism>
<evidence type="ECO:0000313" key="2">
    <source>
        <dbReference type="EMBL" id="KAI8036174.1"/>
    </source>
</evidence>